<accession>A9AWA2</accession>
<reference evidence="5 6" key="1">
    <citation type="journal article" date="2011" name="Stand. Genomic Sci.">
        <title>Complete genome sequence of the filamentous gliding predatory bacterium Herpetosiphon aurantiacus type strain (114-95(T)).</title>
        <authorList>
            <person name="Kiss H."/>
            <person name="Nett M."/>
            <person name="Domin N."/>
            <person name="Martin K."/>
            <person name="Maresca J.A."/>
            <person name="Copeland A."/>
            <person name="Lapidus A."/>
            <person name="Lucas S."/>
            <person name="Berry K.W."/>
            <person name="Glavina Del Rio T."/>
            <person name="Dalin E."/>
            <person name="Tice H."/>
            <person name="Pitluck S."/>
            <person name="Richardson P."/>
            <person name="Bruce D."/>
            <person name="Goodwin L."/>
            <person name="Han C."/>
            <person name="Detter J.C."/>
            <person name="Schmutz J."/>
            <person name="Brettin T."/>
            <person name="Land M."/>
            <person name="Hauser L."/>
            <person name="Kyrpides N.C."/>
            <person name="Ivanova N."/>
            <person name="Goker M."/>
            <person name="Woyke T."/>
            <person name="Klenk H.P."/>
            <person name="Bryant D.A."/>
        </authorList>
    </citation>
    <scope>NUCLEOTIDE SEQUENCE [LARGE SCALE GENOMIC DNA]</scope>
    <source>
        <strain evidence="6">ATCC 23779 / DSM 785 / 114-95</strain>
    </source>
</reference>
<dbReference type="EMBL" id="CP000875">
    <property type="protein sequence ID" value="ABX04752.1"/>
    <property type="molecule type" value="Genomic_DNA"/>
</dbReference>
<evidence type="ECO:0000256" key="2">
    <source>
        <dbReference type="ARBA" id="ARBA00022741"/>
    </source>
</evidence>
<feature type="domain" description="ABC transporter" evidence="4">
    <location>
        <begin position="6"/>
        <end position="247"/>
    </location>
</feature>
<dbReference type="FunFam" id="3.40.50.300:FF:000134">
    <property type="entry name" value="Iron-enterobactin ABC transporter ATP-binding protein"/>
    <property type="match status" value="1"/>
</dbReference>
<dbReference type="SUPFAM" id="SSF52540">
    <property type="entry name" value="P-loop containing nucleoside triphosphate hydrolases"/>
    <property type="match status" value="1"/>
</dbReference>
<dbReference type="PANTHER" id="PTHR42794:SF2">
    <property type="entry name" value="ABC TRANSPORTER ATP-BINDING PROTEIN"/>
    <property type="match status" value="1"/>
</dbReference>
<evidence type="ECO:0000256" key="1">
    <source>
        <dbReference type="ARBA" id="ARBA00022448"/>
    </source>
</evidence>
<dbReference type="Proteomes" id="UP000000787">
    <property type="component" value="Chromosome"/>
</dbReference>
<dbReference type="InterPro" id="IPR003439">
    <property type="entry name" value="ABC_transporter-like_ATP-bd"/>
</dbReference>
<dbReference type="HOGENOM" id="CLU_000604_1_11_0"/>
<organism evidence="5 6">
    <name type="scientific">Herpetosiphon aurantiacus (strain ATCC 23779 / DSM 785 / 114-95)</name>
    <dbReference type="NCBI Taxonomy" id="316274"/>
    <lineage>
        <taxon>Bacteria</taxon>
        <taxon>Bacillati</taxon>
        <taxon>Chloroflexota</taxon>
        <taxon>Chloroflexia</taxon>
        <taxon>Herpetosiphonales</taxon>
        <taxon>Herpetosiphonaceae</taxon>
        <taxon>Herpetosiphon</taxon>
    </lineage>
</organism>
<dbReference type="BioCyc" id="HAUR316274:GHYA-2140-MONOMER"/>
<evidence type="ECO:0000313" key="5">
    <source>
        <dbReference type="EMBL" id="ABX04752.1"/>
    </source>
</evidence>
<dbReference type="AlphaFoldDB" id="A9AWA2"/>
<dbReference type="GO" id="GO:0005524">
    <property type="term" value="F:ATP binding"/>
    <property type="evidence" value="ECO:0007669"/>
    <property type="project" value="UniProtKB-KW"/>
</dbReference>
<protein>
    <submittedName>
        <fullName evidence="5">ABC transporter related</fullName>
    </submittedName>
</protein>
<dbReference type="InterPro" id="IPR003593">
    <property type="entry name" value="AAA+_ATPase"/>
</dbReference>
<keyword evidence="1" id="KW-0813">Transport</keyword>
<dbReference type="InParanoid" id="A9AWA2"/>
<keyword evidence="2" id="KW-0547">Nucleotide-binding</keyword>
<evidence type="ECO:0000256" key="3">
    <source>
        <dbReference type="ARBA" id="ARBA00022840"/>
    </source>
</evidence>
<name>A9AWA2_HERA2</name>
<dbReference type="InterPro" id="IPR027417">
    <property type="entry name" value="P-loop_NTPase"/>
</dbReference>
<dbReference type="Pfam" id="PF00005">
    <property type="entry name" value="ABC_tran"/>
    <property type="match status" value="1"/>
</dbReference>
<dbReference type="PROSITE" id="PS50893">
    <property type="entry name" value="ABC_TRANSPORTER_2"/>
    <property type="match status" value="1"/>
</dbReference>
<keyword evidence="6" id="KW-1185">Reference proteome</keyword>
<evidence type="ECO:0000313" key="6">
    <source>
        <dbReference type="Proteomes" id="UP000000787"/>
    </source>
</evidence>
<keyword evidence="3" id="KW-0067">ATP-binding</keyword>
<dbReference type="eggNOG" id="COG1120">
    <property type="taxonomic scope" value="Bacteria"/>
</dbReference>
<evidence type="ECO:0000259" key="4">
    <source>
        <dbReference type="PROSITE" id="PS50893"/>
    </source>
</evidence>
<dbReference type="STRING" id="316274.Haur_2112"/>
<dbReference type="GO" id="GO:0016887">
    <property type="term" value="F:ATP hydrolysis activity"/>
    <property type="evidence" value="ECO:0007669"/>
    <property type="project" value="InterPro"/>
</dbReference>
<proteinExistence type="predicted"/>
<dbReference type="PANTHER" id="PTHR42794">
    <property type="entry name" value="HEMIN IMPORT ATP-BINDING PROTEIN HMUV"/>
    <property type="match status" value="1"/>
</dbReference>
<gene>
    <name evidence="5" type="ordered locus">Haur_2112</name>
</gene>
<dbReference type="KEGG" id="hau:Haur_2112"/>
<dbReference type="SMART" id="SM00382">
    <property type="entry name" value="AAA"/>
    <property type="match status" value="1"/>
</dbReference>
<dbReference type="Gene3D" id="3.40.50.300">
    <property type="entry name" value="P-loop containing nucleotide triphosphate hydrolases"/>
    <property type="match status" value="1"/>
</dbReference>
<dbReference type="CDD" id="cd03214">
    <property type="entry name" value="ABC_Iron-Siderophores_B12_Hemin"/>
    <property type="match status" value="1"/>
</dbReference>
<sequence length="330" mass="36679">MNQPVLATDNLSVGYHQRRGQSRSVLQNLNLSLAKGEFVCLLGANGAGKSTLIRTLTHMQAPISGSVTINQQPLHHLSKAQLAKQLSVVLTDRLQVSNLTGYELVSLGRMPYTNLFGSLNQHDHQVVRWALHATNSDDLAQRLLNEMSDGERQRIMIARALAQEPAVMILDEPTAFLDLPRRVEITSLLRKLAHETGLSVVMSTHDLDLAIGSADRLWLVFDDGSIECGTPEDLILDGRLAQTFRKSQLQFDQQRGGFRAQTQPIGQVRLSANGLHGQWMQHALERAGYHVLNAKQADCPHIQQLENDCWQVEHQPCANIDQVLAYLGNI</sequence>